<evidence type="ECO:0000313" key="1">
    <source>
        <dbReference type="EMBL" id="CTQ47590.1"/>
    </source>
</evidence>
<keyword evidence="2" id="KW-1185">Reference proteome</keyword>
<accession>A0A0M6YFI5</accession>
<protein>
    <submittedName>
        <fullName evidence="1">Uncharacterized protein</fullName>
    </submittedName>
</protein>
<dbReference type="AlphaFoldDB" id="A0A0M6YFI5"/>
<gene>
    <name evidence="1" type="ORF">LAL4801_06052</name>
</gene>
<reference evidence="2" key="1">
    <citation type="submission" date="2015-07" db="EMBL/GenBank/DDBJ databases">
        <authorList>
            <person name="Rodrigo-Torres Lidia"/>
            <person name="Arahal R.David."/>
        </authorList>
    </citation>
    <scope>NUCLEOTIDE SEQUENCE [LARGE SCALE GENOMIC DNA]</scope>
    <source>
        <strain evidence="2">CECT 4801</strain>
    </source>
</reference>
<dbReference type="Proteomes" id="UP000048926">
    <property type="component" value="Unassembled WGS sequence"/>
</dbReference>
<organism evidence="1 2">
    <name type="scientific">Roseibium aggregatum</name>
    <dbReference type="NCBI Taxonomy" id="187304"/>
    <lineage>
        <taxon>Bacteria</taxon>
        <taxon>Pseudomonadati</taxon>
        <taxon>Pseudomonadota</taxon>
        <taxon>Alphaproteobacteria</taxon>
        <taxon>Hyphomicrobiales</taxon>
        <taxon>Stappiaceae</taxon>
        <taxon>Roseibium</taxon>
    </lineage>
</organism>
<proteinExistence type="predicted"/>
<dbReference type="EMBL" id="CXST01000010">
    <property type="protein sequence ID" value="CTQ47590.1"/>
    <property type="molecule type" value="Genomic_DNA"/>
</dbReference>
<sequence>MELHAVKLKSGEPQTSLTITPAARLKDPLLAFATRLPNTGFRHPLPQGLFADGNLMQFDELLTGQGQTEVVITLSRHLFGRCKE</sequence>
<name>A0A0M6YFI5_9HYPH</name>
<evidence type="ECO:0000313" key="2">
    <source>
        <dbReference type="Proteomes" id="UP000048926"/>
    </source>
</evidence>